<proteinExistence type="predicted"/>
<dbReference type="RefSeq" id="WP_283758118.1">
    <property type="nucleotide sequence ID" value="NZ_JAQOSQ010000008.1"/>
</dbReference>
<name>A0ABT7BW94_9CYAN</name>
<protein>
    <submittedName>
        <fullName evidence="2">Uncharacterized protein</fullName>
    </submittedName>
</protein>
<accession>A0ABT7BW94</accession>
<evidence type="ECO:0000313" key="2">
    <source>
        <dbReference type="EMBL" id="MDJ1183464.1"/>
    </source>
</evidence>
<gene>
    <name evidence="2" type="ORF">PMH09_09655</name>
</gene>
<comment type="caution">
    <text evidence="2">The sequence shown here is derived from an EMBL/GenBank/DDBJ whole genome shotgun (WGS) entry which is preliminary data.</text>
</comment>
<evidence type="ECO:0000313" key="3">
    <source>
        <dbReference type="Proteomes" id="UP001232992"/>
    </source>
</evidence>
<keyword evidence="3" id="KW-1185">Reference proteome</keyword>
<dbReference type="EMBL" id="JAQOSQ010000008">
    <property type="protein sequence ID" value="MDJ1183464.1"/>
    <property type="molecule type" value="Genomic_DNA"/>
</dbReference>
<dbReference type="Proteomes" id="UP001232992">
    <property type="component" value="Unassembled WGS sequence"/>
</dbReference>
<feature type="region of interest" description="Disordered" evidence="1">
    <location>
        <begin position="1"/>
        <end position="24"/>
    </location>
</feature>
<feature type="region of interest" description="Disordered" evidence="1">
    <location>
        <begin position="81"/>
        <end position="101"/>
    </location>
</feature>
<organism evidence="2 3">
    <name type="scientific">Roseofilum casamattae BLCC-M143</name>
    <dbReference type="NCBI Taxonomy" id="3022442"/>
    <lineage>
        <taxon>Bacteria</taxon>
        <taxon>Bacillati</taxon>
        <taxon>Cyanobacteriota</taxon>
        <taxon>Cyanophyceae</taxon>
        <taxon>Desertifilales</taxon>
        <taxon>Desertifilaceae</taxon>
        <taxon>Roseofilum</taxon>
        <taxon>Roseofilum casamattae</taxon>
    </lineage>
</organism>
<reference evidence="2 3" key="1">
    <citation type="submission" date="2023-01" db="EMBL/GenBank/DDBJ databases">
        <title>Novel diversity within Roseofilum (Cyanobacteria; Desertifilaceae) from marine benthic mats with descriptions of four novel species.</title>
        <authorList>
            <person name="Wang Y."/>
            <person name="Berthold D.E."/>
            <person name="Hu J."/>
            <person name="Lefler F.W."/>
            <person name="Laughinghouse H.D. IV."/>
        </authorList>
    </citation>
    <scope>NUCLEOTIDE SEQUENCE [LARGE SCALE GENOMIC DNA]</scope>
    <source>
        <strain evidence="2 3">BLCC-M143</strain>
    </source>
</reference>
<evidence type="ECO:0000256" key="1">
    <source>
        <dbReference type="SAM" id="MobiDB-lite"/>
    </source>
</evidence>
<sequence>MSVSHSPTHKTTASSNPLSGSKSSQWQMISVRELFSQINWEFDPEPVQRVKQLSSEGKSESVSLTLSVERFFTCINWDGQREIAPSDPQPPEPDFELAGAEDDVTLDDFSSLF</sequence>